<feature type="modified residue" description="4-aspartylphosphate" evidence="1">
    <location>
        <position position="100"/>
    </location>
</feature>
<evidence type="ECO:0000313" key="4">
    <source>
        <dbReference type="Proteomes" id="UP000595197"/>
    </source>
</evidence>
<dbReference type="SUPFAM" id="SSF52172">
    <property type="entry name" value="CheY-like"/>
    <property type="match status" value="1"/>
</dbReference>
<gene>
    <name evidence="3" type="ORF">IGS68_02745</name>
</gene>
<dbReference type="EMBL" id="CP067420">
    <property type="protein sequence ID" value="QQP90198.1"/>
    <property type="molecule type" value="Genomic_DNA"/>
</dbReference>
<dbReference type="InterPro" id="IPR052048">
    <property type="entry name" value="ST_Response_Regulator"/>
</dbReference>
<evidence type="ECO:0000256" key="1">
    <source>
        <dbReference type="PROSITE-ProRule" id="PRU00169"/>
    </source>
</evidence>
<dbReference type="CDD" id="cd17534">
    <property type="entry name" value="REC_DC-like"/>
    <property type="match status" value="1"/>
</dbReference>
<dbReference type="PANTHER" id="PTHR43228:SF6">
    <property type="entry name" value="RESPONSE REGULATOR RECEIVER"/>
    <property type="match status" value="1"/>
</dbReference>
<evidence type="ECO:0000259" key="2">
    <source>
        <dbReference type="PROSITE" id="PS50110"/>
    </source>
</evidence>
<dbReference type="PROSITE" id="PS50110">
    <property type="entry name" value="RESPONSE_REGULATORY"/>
    <property type="match status" value="1"/>
</dbReference>
<name>A0ABX7BA67_9PROT</name>
<dbReference type="Proteomes" id="UP000595197">
    <property type="component" value="Chromosome"/>
</dbReference>
<dbReference type="RefSeq" id="WP_201077140.1">
    <property type="nucleotide sequence ID" value="NZ_CP067420.1"/>
</dbReference>
<dbReference type="PANTHER" id="PTHR43228">
    <property type="entry name" value="TWO-COMPONENT RESPONSE REGULATOR"/>
    <property type="match status" value="1"/>
</dbReference>
<accession>A0ABX7BA67</accession>
<proteinExistence type="predicted"/>
<dbReference type="Gene3D" id="3.40.50.2300">
    <property type="match status" value="1"/>
</dbReference>
<dbReference type="InterPro" id="IPR011006">
    <property type="entry name" value="CheY-like_superfamily"/>
</dbReference>
<feature type="domain" description="Response regulatory" evidence="2">
    <location>
        <begin position="50"/>
        <end position="165"/>
    </location>
</feature>
<organism evidence="3 4">
    <name type="scientific">Skermanella cutis</name>
    <dbReference type="NCBI Taxonomy" id="2775420"/>
    <lineage>
        <taxon>Bacteria</taxon>
        <taxon>Pseudomonadati</taxon>
        <taxon>Pseudomonadota</taxon>
        <taxon>Alphaproteobacteria</taxon>
        <taxon>Rhodospirillales</taxon>
        <taxon>Azospirillaceae</taxon>
        <taxon>Skermanella</taxon>
    </lineage>
</organism>
<keyword evidence="1" id="KW-0597">Phosphoprotein</keyword>
<dbReference type="Pfam" id="PF00072">
    <property type="entry name" value="Response_reg"/>
    <property type="match status" value="1"/>
</dbReference>
<evidence type="ECO:0000313" key="3">
    <source>
        <dbReference type="EMBL" id="QQP90198.1"/>
    </source>
</evidence>
<protein>
    <submittedName>
        <fullName evidence="3">Response regulator</fullName>
    </submittedName>
</protein>
<sequence length="174" mass="18486">MATTRFKRGFELMQPAIDYRVSGLGSLGGGSTPPVAGRNDGSRKAGTGLQLLLVEDEAITALALKRLVARLGYGVCGVTATAEDAIRLAGEVLPDIILMDIRLAGEKDGIWAAREIRTRFGIGSIFMTANNDPATRARAEGALPLGFMDKPYSPMTVKTALRTAAEHLGPMTRN</sequence>
<reference evidence="3" key="1">
    <citation type="submission" date="2021-02" db="EMBL/GenBank/DDBJ databases">
        <title>Skermanella TT6 skin isolate.</title>
        <authorList>
            <person name="Lee K."/>
            <person name="Ganzorig M."/>
        </authorList>
    </citation>
    <scope>NUCLEOTIDE SEQUENCE</scope>
    <source>
        <strain evidence="3">TT6</strain>
    </source>
</reference>
<dbReference type="InterPro" id="IPR001789">
    <property type="entry name" value="Sig_transdc_resp-reg_receiver"/>
</dbReference>
<dbReference type="SMART" id="SM00448">
    <property type="entry name" value="REC"/>
    <property type="match status" value="1"/>
</dbReference>
<keyword evidence="4" id="KW-1185">Reference proteome</keyword>